<dbReference type="InterPro" id="IPR001182">
    <property type="entry name" value="FtsW/RodA"/>
</dbReference>
<gene>
    <name evidence="7" type="ORF">DC3_57060</name>
</gene>
<evidence type="ECO:0000313" key="8">
    <source>
        <dbReference type="Proteomes" id="UP000321306"/>
    </source>
</evidence>
<dbReference type="RefSeq" id="WP_146891880.1">
    <property type="nucleotide sequence ID" value="NZ_BJXB01000056.1"/>
</dbReference>
<dbReference type="PANTHER" id="PTHR30474">
    <property type="entry name" value="CELL CYCLE PROTEIN"/>
    <property type="match status" value="1"/>
</dbReference>
<dbReference type="GO" id="GO:0032153">
    <property type="term" value="C:cell division site"/>
    <property type="evidence" value="ECO:0007669"/>
    <property type="project" value="TreeGrafter"/>
</dbReference>
<comment type="subcellular location">
    <subcellularLocation>
        <location evidence="1">Membrane</location>
        <topology evidence="1">Multi-pass membrane protein</topology>
    </subcellularLocation>
</comment>
<feature type="transmembrane region" description="Helical" evidence="6">
    <location>
        <begin position="321"/>
        <end position="342"/>
    </location>
</feature>
<keyword evidence="4 6" id="KW-1133">Transmembrane helix</keyword>
<feature type="transmembrane region" description="Helical" evidence="6">
    <location>
        <begin position="60"/>
        <end position="78"/>
    </location>
</feature>
<protein>
    <submittedName>
        <fullName evidence="7">Rod shape-determining protein RodA</fullName>
    </submittedName>
</protein>
<feature type="transmembrane region" description="Helical" evidence="6">
    <location>
        <begin position="256"/>
        <end position="276"/>
    </location>
</feature>
<dbReference type="AlphaFoldDB" id="A0A511NCK5"/>
<dbReference type="GO" id="GO:0008360">
    <property type="term" value="P:regulation of cell shape"/>
    <property type="evidence" value="ECO:0007669"/>
    <property type="project" value="UniProtKB-KW"/>
</dbReference>
<evidence type="ECO:0000256" key="6">
    <source>
        <dbReference type="SAM" id="Phobius"/>
    </source>
</evidence>
<dbReference type="Proteomes" id="UP000321306">
    <property type="component" value="Unassembled WGS sequence"/>
</dbReference>
<dbReference type="GO" id="GO:0005886">
    <property type="term" value="C:plasma membrane"/>
    <property type="evidence" value="ECO:0007669"/>
    <property type="project" value="TreeGrafter"/>
</dbReference>
<dbReference type="EMBL" id="BJXB01000056">
    <property type="protein sequence ID" value="GEM50071.1"/>
    <property type="molecule type" value="Genomic_DNA"/>
</dbReference>
<feature type="transmembrane region" description="Helical" evidence="6">
    <location>
        <begin position="36"/>
        <end position="53"/>
    </location>
</feature>
<proteinExistence type="predicted"/>
<evidence type="ECO:0000256" key="1">
    <source>
        <dbReference type="ARBA" id="ARBA00004141"/>
    </source>
</evidence>
<evidence type="ECO:0000313" key="7">
    <source>
        <dbReference type="EMBL" id="GEM50071.1"/>
    </source>
</evidence>
<accession>A0A511NCK5</accession>
<feature type="transmembrane region" description="Helical" evidence="6">
    <location>
        <begin position="123"/>
        <end position="139"/>
    </location>
</feature>
<organism evidence="7 8">
    <name type="scientific">Deinococcus cellulosilyticus (strain DSM 18568 / NBRC 106333 / KACC 11606 / 5516J-15)</name>
    <dbReference type="NCBI Taxonomy" id="1223518"/>
    <lineage>
        <taxon>Bacteria</taxon>
        <taxon>Thermotogati</taxon>
        <taxon>Deinococcota</taxon>
        <taxon>Deinococci</taxon>
        <taxon>Deinococcales</taxon>
        <taxon>Deinococcaceae</taxon>
        <taxon>Deinococcus</taxon>
    </lineage>
</organism>
<sequence>MIRYEVALPLLVLALLGVGLIAVSSAATPGDFQKQILGIGLSLVPIAALWFLGRERLYRFSFLIYIAALLLLVATMVIGREVNGSRNWLVIGPLQFQPLEIAKVALIITLARVMKGGYQGLRSYFLPLALFLPVLGLVIKEDFGGGMVLSGIFAGMMLVYRIPLWHFIAVILAVAIAFPTVVYPRLQPYQQQRLTIFINPLQDARGSGYQQVQGMIAIGSGGLMGKGYKQGSQTQNGFVPFPHTDFIFAAWAEEQGFIGAIFLLVLFGALFWRLAVMGGESPHLQDQLLFAGVLGQLGVQALENMGAAMSLLPLTGITLPLVSYGLSSLISVMATLGMAYVIHRDRYNSI</sequence>
<dbReference type="Pfam" id="PF01098">
    <property type="entry name" value="FTSW_RODA_SPOVE"/>
    <property type="match status" value="1"/>
</dbReference>
<name>A0A511NCK5_DEIC1</name>
<evidence type="ECO:0000256" key="2">
    <source>
        <dbReference type="ARBA" id="ARBA00022692"/>
    </source>
</evidence>
<evidence type="ECO:0000256" key="4">
    <source>
        <dbReference type="ARBA" id="ARBA00022989"/>
    </source>
</evidence>
<dbReference type="OrthoDB" id="9812661at2"/>
<comment type="caution">
    <text evidence="7">The sequence shown here is derived from an EMBL/GenBank/DDBJ whole genome shotgun (WGS) entry which is preliminary data.</text>
</comment>
<reference evidence="7 8" key="1">
    <citation type="submission" date="2019-07" db="EMBL/GenBank/DDBJ databases">
        <title>Whole genome shotgun sequence of Deinococcus cellulosilyticus NBRC 106333.</title>
        <authorList>
            <person name="Hosoyama A."/>
            <person name="Uohara A."/>
            <person name="Ohji S."/>
            <person name="Ichikawa N."/>
        </authorList>
    </citation>
    <scope>NUCLEOTIDE SEQUENCE [LARGE SCALE GENOMIC DNA]</scope>
    <source>
        <strain evidence="7 8">NBRC 106333</strain>
    </source>
</reference>
<keyword evidence="8" id="KW-1185">Reference proteome</keyword>
<dbReference type="GO" id="GO:0051301">
    <property type="term" value="P:cell division"/>
    <property type="evidence" value="ECO:0007669"/>
    <property type="project" value="InterPro"/>
</dbReference>
<feature type="transmembrane region" description="Helical" evidence="6">
    <location>
        <begin position="167"/>
        <end position="186"/>
    </location>
</feature>
<keyword evidence="2 6" id="KW-0812">Transmembrane</keyword>
<keyword evidence="5 6" id="KW-0472">Membrane</keyword>
<evidence type="ECO:0000256" key="3">
    <source>
        <dbReference type="ARBA" id="ARBA00022960"/>
    </source>
</evidence>
<evidence type="ECO:0000256" key="5">
    <source>
        <dbReference type="ARBA" id="ARBA00023136"/>
    </source>
</evidence>
<keyword evidence="3" id="KW-0133">Cell shape</keyword>
<feature type="transmembrane region" description="Helical" evidence="6">
    <location>
        <begin position="90"/>
        <end position="111"/>
    </location>
</feature>
<dbReference type="GO" id="GO:0015648">
    <property type="term" value="F:lipid-linked peptidoglycan transporter activity"/>
    <property type="evidence" value="ECO:0007669"/>
    <property type="project" value="TreeGrafter"/>
</dbReference>